<evidence type="ECO:0000313" key="2">
    <source>
        <dbReference type="EMBL" id="MCM2390298.1"/>
    </source>
</evidence>
<dbReference type="Pfam" id="PF18135">
    <property type="entry name" value="Type_ISP_C"/>
    <property type="match status" value="1"/>
</dbReference>
<feature type="domain" description="Type ISP restriction-modification enzyme LLaBIII C-terminal specificity" evidence="1">
    <location>
        <begin position="20"/>
        <end position="344"/>
    </location>
</feature>
<protein>
    <submittedName>
        <fullName evidence="2">DNA methyltransferase</fullName>
    </submittedName>
</protein>
<dbReference type="EMBL" id="JAMQAW010000024">
    <property type="protein sequence ID" value="MCM2390298.1"/>
    <property type="molecule type" value="Genomic_DNA"/>
</dbReference>
<keyword evidence="2" id="KW-0489">Methyltransferase</keyword>
<sequence>MGGDGSRQVGQDIPMLMLDDLMPWGVRPLRMGRSWVLSPDAGALRARWDAVLRARGAEQDALFGCTRTRTPHTAVGQLPGQRSATGRFARESGRCPEPMRILHGAFDHQWLIPDHRLIDLARPELWRVADDRQVFVIEQNAERAETRGPSVVASALLPDGHALSGRAGRIRPLYRRPDGAEPNVAPGLLPTLSKLYGSEITADDLLAWIVAAAGHSPTGCTVPLPADPTVWSAGIDIGRRMLEIQLRGAHGRARPRLPGGRRPYVRAAVDAQPTGMAYDSTEETLAIGAGRISPVPAGAWEFSCGGVRVLDLWFGSRTATASAGTLEALGSLAWPQEWTSELLELITVLALLAEVEADRTELLKTAATDQLAELPGILPLPSAARRPASVLDHPEEGPEGQFALL</sequence>
<gene>
    <name evidence="2" type="ORF">NBG84_18710</name>
</gene>
<proteinExistence type="predicted"/>
<dbReference type="InterPro" id="IPR041635">
    <property type="entry name" value="Type_ISP_LLaBIII_C"/>
</dbReference>
<accession>A0ABT0UNW0</accession>
<keyword evidence="3" id="KW-1185">Reference proteome</keyword>
<evidence type="ECO:0000259" key="1">
    <source>
        <dbReference type="Pfam" id="PF18135"/>
    </source>
</evidence>
<dbReference type="GO" id="GO:0032259">
    <property type="term" value="P:methylation"/>
    <property type="evidence" value="ECO:0007669"/>
    <property type="project" value="UniProtKB-KW"/>
</dbReference>
<keyword evidence="2" id="KW-0808">Transferase</keyword>
<evidence type="ECO:0000313" key="3">
    <source>
        <dbReference type="Proteomes" id="UP001431429"/>
    </source>
</evidence>
<reference evidence="2" key="1">
    <citation type="submission" date="2022-06" db="EMBL/GenBank/DDBJ databases">
        <title>Genome public.</title>
        <authorList>
            <person name="Sun Q."/>
        </authorList>
    </citation>
    <scope>NUCLEOTIDE SEQUENCE</scope>
    <source>
        <strain evidence="2">CWNU-1</strain>
    </source>
</reference>
<dbReference type="GO" id="GO:0008168">
    <property type="term" value="F:methyltransferase activity"/>
    <property type="evidence" value="ECO:0007669"/>
    <property type="project" value="UniProtKB-KW"/>
</dbReference>
<organism evidence="2 3">
    <name type="scientific">Streptomyces albipurpureus</name>
    <dbReference type="NCBI Taxonomy" id="2897419"/>
    <lineage>
        <taxon>Bacteria</taxon>
        <taxon>Bacillati</taxon>
        <taxon>Actinomycetota</taxon>
        <taxon>Actinomycetes</taxon>
        <taxon>Kitasatosporales</taxon>
        <taxon>Streptomycetaceae</taxon>
        <taxon>Streptomyces</taxon>
    </lineage>
</organism>
<name>A0ABT0UNW0_9ACTN</name>
<dbReference type="Proteomes" id="UP001431429">
    <property type="component" value="Unassembled WGS sequence"/>
</dbReference>
<comment type="caution">
    <text evidence="2">The sequence shown here is derived from an EMBL/GenBank/DDBJ whole genome shotgun (WGS) entry which is preliminary data.</text>
</comment>